<dbReference type="SUPFAM" id="SSF46955">
    <property type="entry name" value="Putative DNA-binding domain"/>
    <property type="match status" value="1"/>
</dbReference>
<dbReference type="KEGG" id="xya:ET471_04925"/>
<dbReference type="InterPro" id="IPR047057">
    <property type="entry name" value="MerR_fam"/>
</dbReference>
<dbReference type="Gene3D" id="1.10.1660.10">
    <property type="match status" value="1"/>
</dbReference>
<dbReference type="Proteomes" id="UP000292118">
    <property type="component" value="Chromosome"/>
</dbReference>
<dbReference type="InterPro" id="IPR000551">
    <property type="entry name" value="MerR-type_HTH_dom"/>
</dbReference>
<evidence type="ECO:0000259" key="2">
    <source>
        <dbReference type="PROSITE" id="PS50937"/>
    </source>
</evidence>
<gene>
    <name evidence="3" type="ORF">ET471_04925</name>
</gene>
<feature type="domain" description="HTH merR-type" evidence="2">
    <location>
        <begin position="5"/>
        <end position="75"/>
    </location>
</feature>
<organism evidence="3 4">
    <name type="scientific">Xylanimonas protaetiae</name>
    <dbReference type="NCBI Taxonomy" id="2509457"/>
    <lineage>
        <taxon>Bacteria</taxon>
        <taxon>Bacillati</taxon>
        <taxon>Actinomycetota</taxon>
        <taxon>Actinomycetes</taxon>
        <taxon>Micrococcales</taxon>
        <taxon>Promicromonosporaceae</taxon>
        <taxon>Xylanimonas</taxon>
    </lineage>
</organism>
<sequence>MTDRGLTSGEMSRASGLSPKALRLYHANGLLVPATVDDVTGYRTYGPDQVARGRTIALLRRLELPLERVAAVVDAPPDDARDLLMRWWGERRAAAGEGRAAVEAHLAATMPVRDDVRRRTVPARKVATLTSEPDQAALVPTFTADVLTVRAHLAAQGARFGDEYWVVYRELTGPGVTGRVETCVPYEGTVDPAGAVVLREEPAGEEAFLPVTVRECAFPQIVDLHAATVAAARRAGVASPVRREIYAVPWSDDDPDAVVAEAAVRW</sequence>
<proteinExistence type="predicted"/>
<reference evidence="3 4" key="1">
    <citation type="submission" date="2019-01" db="EMBL/GenBank/DDBJ databases">
        <title>Genome sequencing of strain FW10M-9.</title>
        <authorList>
            <person name="Heo J."/>
            <person name="Kim S.-J."/>
            <person name="Kim J.-S."/>
            <person name="Hong S.-B."/>
            <person name="Kwon S.-W."/>
        </authorList>
    </citation>
    <scope>NUCLEOTIDE SEQUENCE [LARGE SCALE GENOMIC DNA]</scope>
    <source>
        <strain evidence="3 4">FW10M-9</strain>
    </source>
</reference>
<protein>
    <submittedName>
        <fullName evidence="3">MerR family transcriptional regulator</fullName>
    </submittedName>
</protein>
<accession>A0A4P6F457</accession>
<dbReference type="PANTHER" id="PTHR30204">
    <property type="entry name" value="REDOX-CYCLING DRUG-SENSING TRANSCRIPTIONAL ACTIVATOR SOXR"/>
    <property type="match status" value="1"/>
</dbReference>
<dbReference type="EMBL" id="CP035493">
    <property type="protein sequence ID" value="QAY69463.1"/>
    <property type="molecule type" value="Genomic_DNA"/>
</dbReference>
<evidence type="ECO:0000313" key="3">
    <source>
        <dbReference type="EMBL" id="QAY69463.1"/>
    </source>
</evidence>
<dbReference type="SMART" id="SM00422">
    <property type="entry name" value="HTH_MERR"/>
    <property type="match status" value="1"/>
</dbReference>
<dbReference type="Pfam" id="PF13411">
    <property type="entry name" value="MerR_1"/>
    <property type="match status" value="1"/>
</dbReference>
<dbReference type="AlphaFoldDB" id="A0A4P6F457"/>
<dbReference type="GO" id="GO:0003677">
    <property type="term" value="F:DNA binding"/>
    <property type="evidence" value="ECO:0007669"/>
    <property type="project" value="UniProtKB-KW"/>
</dbReference>
<dbReference type="RefSeq" id="WP_129186863.1">
    <property type="nucleotide sequence ID" value="NZ_CP035493.1"/>
</dbReference>
<dbReference type="InterPro" id="IPR011256">
    <property type="entry name" value="Reg_factor_effector_dom_sf"/>
</dbReference>
<dbReference type="InterPro" id="IPR009061">
    <property type="entry name" value="DNA-bd_dom_put_sf"/>
</dbReference>
<keyword evidence="4" id="KW-1185">Reference proteome</keyword>
<evidence type="ECO:0000313" key="4">
    <source>
        <dbReference type="Proteomes" id="UP000292118"/>
    </source>
</evidence>
<dbReference type="Gene3D" id="3.20.80.10">
    <property type="entry name" value="Regulatory factor, effector binding domain"/>
    <property type="match status" value="1"/>
</dbReference>
<dbReference type="OrthoDB" id="7849865at2"/>
<evidence type="ECO:0000256" key="1">
    <source>
        <dbReference type="ARBA" id="ARBA00023125"/>
    </source>
</evidence>
<keyword evidence="1" id="KW-0238">DNA-binding</keyword>
<dbReference type="PROSITE" id="PS50937">
    <property type="entry name" value="HTH_MERR_2"/>
    <property type="match status" value="1"/>
</dbReference>
<name>A0A4P6F457_9MICO</name>
<dbReference type="GO" id="GO:0003700">
    <property type="term" value="F:DNA-binding transcription factor activity"/>
    <property type="evidence" value="ECO:0007669"/>
    <property type="project" value="InterPro"/>
</dbReference>
<dbReference type="PANTHER" id="PTHR30204:SF97">
    <property type="entry name" value="MERR FAMILY REGULATORY PROTEIN"/>
    <property type="match status" value="1"/>
</dbReference>